<name>A0AAV4ADW3_9GAST</name>
<gene>
    <name evidence="1" type="ORF">PoB_003169700</name>
</gene>
<sequence length="128" mass="14911">MLWTGYVHTTIQSFTEKESSSQSIVLTRTTIAMSHSIVPRYLAMRIFGGSVDSEPWNLQRPHCRGLEPRHRRPGLIVGLAIHNNHPAINQMNFIMCVDPNRPHDRSHPYHRYCRHHAQHPLEHPPDHF</sequence>
<accession>A0AAV4ADW3</accession>
<proteinExistence type="predicted"/>
<comment type="caution">
    <text evidence="1">The sequence shown here is derived from an EMBL/GenBank/DDBJ whole genome shotgun (WGS) entry which is preliminary data.</text>
</comment>
<protein>
    <submittedName>
        <fullName evidence="1">Uncharacterized protein</fullName>
    </submittedName>
</protein>
<dbReference type="EMBL" id="BLXT01003747">
    <property type="protein sequence ID" value="GFO05192.1"/>
    <property type="molecule type" value="Genomic_DNA"/>
</dbReference>
<dbReference type="AlphaFoldDB" id="A0AAV4ADW3"/>
<reference evidence="1 2" key="1">
    <citation type="journal article" date="2021" name="Elife">
        <title>Chloroplast acquisition without the gene transfer in kleptoplastic sea slugs, Plakobranchus ocellatus.</title>
        <authorList>
            <person name="Maeda T."/>
            <person name="Takahashi S."/>
            <person name="Yoshida T."/>
            <person name="Shimamura S."/>
            <person name="Takaki Y."/>
            <person name="Nagai Y."/>
            <person name="Toyoda A."/>
            <person name="Suzuki Y."/>
            <person name="Arimoto A."/>
            <person name="Ishii H."/>
            <person name="Satoh N."/>
            <person name="Nishiyama T."/>
            <person name="Hasebe M."/>
            <person name="Maruyama T."/>
            <person name="Minagawa J."/>
            <person name="Obokata J."/>
            <person name="Shigenobu S."/>
        </authorList>
    </citation>
    <scope>NUCLEOTIDE SEQUENCE [LARGE SCALE GENOMIC DNA]</scope>
</reference>
<evidence type="ECO:0000313" key="2">
    <source>
        <dbReference type="Proteomes" id="UP000735302"/>
    </source>
</evidence>
<dbReference type="Proteomes" id="UP000735302">
    <property type="component" value="Unassembled WGS sequence"/>
</dbReference>
<organism evidence="1 2">
    <name type="scientific">Plakobranchus ocellatus</name>
    <dbReference type="NCBI Taxonomy" id="259542"/>
    <lineage>
        <taxon>Eukaryota</taxon>
        <taxon>Metazoa</taxon>
        <taxon>Spiralia</taxon>
        <taxon>Lophotrochozoa</taxon>
        <taxon>Mollusca</taxon>
        <taxon>Gastropoda</taxon>
        <taxon>Heterobranchia</taxon>
        <taxon>Euthyneura</taxon>
        <taxon>Panpulmonata</taxon>
        <taxon>Sacoglossa</taxon>
        <taxon>Placobranchoidea</taxon>
        <taxon>Plakobranchidae</taxon>
        <taxon>Plakobranchus</taxon>
    </lineage>
</organism>
<evidence type="ECO:0000313" key="1">
    <source>
        <dbReference type="EMBL" id="GFO05192.1"/>
    </source>
</evidence>
<keyword evidence="2" id="KW-1185">Reference proteome</keyword>